<dbReference type="CDD" id="cd11579">
    <property type="entry name" value="Glyco_tran_WbsX"/>
    <property type="match status" value="1"/>
</dbReference>
<protein>
    <recommendedName>
        <fullName evidence="3">Glycosyltransferase WbsX</fullName>
    </recommendedName>
</protein>
<evidence type="ECO:0000313" key="2">
    <source>
        <dbReference type="Proteomes" id="UP000231637"/>
    </source>
</evidence>
<dbReference type="PANTHER" id="PTHR41244">
    <property type="entry name" value="RHAMNAN SYNTHESIS F"/>
    <property type="match status" value="1"/>
</dbReference>
<dbReference type="KEGG" id="mfn:Ga0123462_0551"/>
<dbReference type="AlphaFoldDB" id="A0A2K8L2U5"/>
<dbReference type="Pfam" id="PF14307">
    <property type="entry name" value="Glyco_tran_WbsX"/>
    <property type="match status" value="1"/>
</dbReference>
<dbReference type="Proteomes" id="UP000231637">
    <property type="component" value="Chromosome"/>
</dbReference>
<name>A0A2K8L2U5_9PROT</name>
<gene>
    <name evidence="1" type="ORF">Ga0123462_0551</name>
</gene>
<evidence type="ECO:0000313" key="1">
    <source>
        <dbReference type="EMBL" id="ATX81422.1"/>
    </source>
</evidence>
<keyword evidence="2" id="KW-1185">Reference proteome</keyword>
<dbReference type="EMBL" id="CP018800">
    <property type="protein sequence ID" value="ATX81422.1"/>
    <property type="molecule type" value="Genomic_DNA"/>
</dbReference>
<proteinExistence type="predicted"/>
<dbReference type="InterPro" id="IPR032719">
    <property type="entry name" value="WbsX"/>
</dbReference>
<dbReference type="RefSeq" id="WP_100264887.1">
    <property type="nucleotide sequence ID" value="NZ_CP018800.1"/>
</dbReference>
<sequence length="379" mass="45265">MSDLKAKLIAMYFPQLHAIPENNEWWGEGFTDWVNVQAATPIFDGHNQPRVPLNRNYYDQSQIETLYWQIEMARSHGVYGFCHYHYWFDGKQLLETPTNLMLQHKDMEIPFCLSWANETWSKRWDGRDHHILVKQTHPPVKTRWKLHFDYLIKAWSDDRSIKVDGKPVFVIYRPHRIDKVDQMLDYWRELAHQAGLKGLYFMAQKQYEFPNRECLRGFDGLFQFQPFESIYSPSFDRTSIKHSPWFRFVRALPESVQDMLRALRAKFVNELTFYDYERVWSAITEIRNDPTLATYPGVFVDWDNTARYKNRATIFTGASPERFEHWLGRMVETMDQRDLPEPFIFLNAWNEWAEGTYLEPDEKNGFGYLDAVKRVLVNG</sequence>
<dbReference type="PANTHER" id="PTHR41244:SF1">
    <property type="entry name" value="GLYCOSYLTRANSFERASE"/>
    <property type="match status" value="1"/>
</dbReference>
<reference evidence="1 2" key="1">
    <citation type="submission" date="2016-12" db="EMBL/GenBank/DDBJ databases">
        <title>Isolation and genomic insights into novel planktonic Zetaproteobacteria from stratified waters of the Chesapeake Bay.</title>
        <authorList>
            <person name="McAllister S.M."/>
            <person name="Kato S."/>
            <person name="Chan C.S."/>
            <person name="Chiu B.K."/>
            <person name="Field E.K."/>
        </authorList>
    </citation>
    <scope>NUCLEOTIDE SEQUENCE [LARGE SCALE GENOMIC DNA]</scope>
    <source>
        <strain evidence="1 2">CP-8</strain>
    </source>
</reference>
<dbReference type="OrthoDB" id="9816424at2"/>
<accession>A0A2K8L2U5</accession>
<organism evidence="1 2">
    <name type="scientific">Mariprofundus ferrinatatus</name>
    <dbReference type="NCBI Taxonomy" id="1921087"/>
    <lineage>
        <taxon>Bacteria</taxon>
        <taxon>Pseudomonadati</taxon>
        <taxon>Pseudomonadota</taxon>
        <taxon>Candidatius Mariprofundia</taxon>
        <taxon>Mariprofundales</taxon>
        <taxon>Mariprofundaceae</taxon>
        <taxon>Mariprofundus</taxon>
    </lineage>
</organism>
<dbReference type="Gene3D" id="3.20.20.80">
    <property type="entry name" value="Glycosidases"/>
    <property type="match status" value="1"/>
</dbReference>
<evidence type="ECO:0008006" key="3">
    <source>
        <dbReference type="Google" id="ProtNLM"/>
    </source>
</evidence>